<keyword evidence="1 2" id="KW-0129">CBS domain</keyword>
<sequence>MRAHDIMTASVVTATPNMTIHDAATLLVENHIGSMPVVGENGQVVGIVGERDLLHRVENGTCHRKRQWWLELLLSSPRAQAARYLKEHGRVVGDVMCEEVISISGDMPLQQIVDLMERRRLDSVPVLKGGKLIGNVSRSNLIRALARVAPIEESASRDDASLRDAIVLAMHGRSWGVPKHGVRVEDGVAHLWGVIESVEEKQAIRIAAESVPGVKRVEYHLEFPNVIPAL</sequence>
<evidence type="ECO:0000256" key="2">
    <source>
        <dbReference type="PROSITE-ProRule" id="PRU00703"/>
    </source>
</evidence>
<dbReference type="InterPro" id="IPR017080">
    <property type="entry name" value="UCP036990_CBS_BON"/>
</dbReference>
<dbReference type="RefSeq" id="WP_062132025.1">
    <property type="nucleotide sequence ID" value="NZ_LRBG01000036.1"/>
</dbReference>
<dbReference type="EMBL" id="LRBG01000036">
    <property type="protein sequence ID" value="KXU84478.1"/>
    <property type="molecule type" value="Genomic_DNA"/>
</dbReference>
<dbReference type="PROSITE" id="PS50914">
    <property type="entry name" value="BON"/>
    <property type="match status" value="1"/>
</dbReference>
<feature type="domain" description="CBS" evidence="4">
    <location>
        <begin position="7"/>
        <end position="66"/>
    </location>
</feature>
<dbReference type="PROSITE" id="PS51371">
    <property type="entry name" value="CBS"/>
    <property type="match status" value="2"/>
</dbReference>
<feature type="domain" description="CBS" evidence="4">
    <location>
        <begin position="96"/>
        <end position="153"/>
    </location>
</feature>
<dbReference type="Pfam" id="PF00571">
    <property type="entry name" value="CBS"/>
    <property type="match status" value="2"/>
</dbReference>
<dbReference type="Gene3D" id="3.10.580.10">
    <property type="entry name" value="CBS-domain"/>
    <property type="match status" value="1"/>
</dbReference>
<keyword evidence="5" id="KW-0418">Kinase</keyword>
<dbReference type="InterPro" id="IPR007055">
    <property type="entry name" value="BON_dom"/>
</dbReference>
<dbReference type="SUPFAM" id="SSF54631">
    <property type="entry name" value="CBS-domain pair"/>
    <property type="match status" value="1"/>
</dbReference>
<protein>
    <submittedName>
        <fullName evidence="5">Histidine kinase</fullName>
    </submittedName>
</protein>
<evidence type="ECO:0000259" key="3">
    <source>
        <dbReference type="PROSITE" id="PS50914"/>
    </source>
</evidence>
<dbReference type="InterPro" id="IPR046342">
    <property type="entry name" value="CBS_dom_sf"/>
</dbReference>
<evidence type="ECO:0000313" key="6">
    <source>
        <dbReference type="Proteomes" id="UP000075613"/>
    </source>
</evidence>
<accession>A0A149PHG8</accession>
<comment type="caution">
    <text evidence="5">The sequence shown here is derived from an EMBL/GenBank/DDBJ whole genome shotgun (WGS) entry which is preliminary data.</text>
</comment>
<evidence type="ECO:0000259" key="4">
    <source>
        <dbReference type="PROSITE" id="PS51371"/>
    </source>
</evidence>
<evidence type="ECO:0000313" key="5">
    <source>
        <dbReference type="EMBL" id="KXU84478.1"/>
    </source>
</evidence>
<dbReference type="GO" id="GO:0016301">
    <property type="term" value="F:kinase activity"/>
    <property type="evidence" value="ECO:0007669"/>
    <property type="project" value="UniProtKB-KW"/>
</dbReference>
<name>A0A149PHG8_9BURK</name>
<evidence type="ECO:0000256" key="1">
    <source>
        <dbReference type="ARBA" id="ARBA00023122"/>
    </source>
</evidence>
<dbReference type="PANTHER" id="PTHR43080">
    <property type="entry name" value="CBS DOMAIN-CONTAINING PROTEIN CBSX3, MITOCHONDRIAL"/>
    <property type="match status" value="1"/>
</dbReference>
<keyword evidence="5" id="KW-0808">Transferase</keyword>
<dbReference type="PANTHER" id="PTHR43080:SF26">
    <property type="entry name" value="REGULATORY PROTEIN"/>
    <property type="match status" value="1"/>
</dbReference>
<dbReference type="Pfam" id="PF04972">
    <property type="entry name" value="BON"/>
    <property type="match status" value="1"/>
</dbReference>
<dbReference type="Proteomes" id="UP000075613">
    <property type="component" value="Unassembled WGS sequence"/>
</dbReference>
<dbReference type="Gene3D" id="3.30.1340.30">
    <property type="match status" value="1"/>
</dbReference>
<gene>
    <name evidence="5" type="ORF">CI15_23775</name>
</gene>
<feature type="domain" description="BON" evidence="3">
    <location>
        <begin position="158"/>
        <end position="225"/>
    </location>
</feature>
<dbReference type="InterPro" id="IPR051257">
    <property type="entry name" value="Diverse_CBS-Domain"/>
</dbReference>
<keyword evidence="6" id="KW-1185">Reference proteome</keyword>
<dbReference type="InterPro" id="IPR000644">
    <property type="entry name" value="CBS_dom"/>
</dbReference>
<dbReference type="OrthoDB" id="9790355at2"/>
<dbReference type="CDD" id="cd04586">
    <property type="entry name" value="CBS_pair_BON_assoc"/>
    <property type="match status" value="1"/>
</dbReference>
<dbReference type="STRING" id="1399968.CI15_23775"/>
<reference evidence="5 6" key="1">
    <citation type="journal article" date="2015" name="Int. J. Syst. Evol. Microbiol.">
        <title>Burkholderia monticola sp. nov., isolated from mountain soil.</title>
        <authorList>
            <person name="Baek I."/>
            <person name="Seo B."/>
            <person name="Lee I."/>
            <person name="Yi H."/>
            <person name="Chun J."/>
        </authorList>
    </citation>
    <scope>NUCLEOTIDE SEQUENCE [LARGE SCALE GENOMIC DNA]</scope>
    <source>
        <strain evidence="5 6">JC2948</strain>
    </source>
</reference>
<dbReference type="SMART" id="SM00116">
    <property type="entry name" value="CBS"/>
    <property type="match status" value="2"/>
</dbReference>
<proteinExistence type="predicted"/>
<dbReference type="AlphaFoldDB" id="A0A149PHG8"/>
<organism evidence="5 6">
    <name type="scientific">Paraburkholderia monticola</name>
    <dbReference type="NCBI Taxonomy" id="1399968"/>
    <lineage>
        <taxon>Bacteria</taxon>
        <taxon>Pseudomonadati</taxon>
        <taxon>Pseudomonadota</taxon>
        <taxon>Betaproteobacteria</taxon>
        <taxon>Burkholderiales</taxon>
        <taxon>Burkholderiaceae</taxon>
        <taxon>Paraburkholderia</taxon>
    </lineage>
</organism>
<dbReference type="CDD" id="cd02205">
    <property type="entry name" value="CBS_pair_SF"/>
    <property type="match status" value="1"/>
</dbReference>
<dbReference type="PIRSF" id="PIRSF036990">
    <property type="entry name" value="UCP036990_CBS_BON"/>
    <property type="match status" value="1"/>
</dbReference>